<dbReference type="InterPro" id="IPR013496">
    <property type="entry name" value="CHP02680"/>
</dbReference>
<dbReference type="InterPro" id="IPR027417">
    <property type="entry name" value="P-loop_NTPase"/>
</dbReference>
<dbReference type="Pfam" id="PF13558">
    <property type="entry name" value="SbcC_Walker_B"/>
    <property type="match status" value="1"/>
</dbReference>
<reference evidence="3" key="1">
    <citation type="submission" date="2020-01" db="EMBL/GenBank/DDBJ databases">
        <title>Insect and environment-associated Actinomycetes.</title>
        <authorList>
            <person name="Currrie C."/>
            <person name="Chevrette M."/>
            <person name="Carlson C."/>
            <person name="Stubbendieck R."/>
            <person name="Wendt-Pienkowski E."/>
        </authorList>
    </citation>
    <scope>NUCLEOTIDE SEQUENCE</scope>
    <source>
        <strain evidence="3">SID505</strain>
    </source>
</reference>
<accession>A0A6G3SWT4</accession>
<gene>
    <name evidence="3" type="ORF">G3I43_25435</name>
</gene>
<feature type="compositionally biased region" description="Basic and acidic residues" evidence="2">
    <location>
        <begin position="371"/>
        <end position="383"/>
    </location>
</feature>
<feature type="compositionally biased region" description="Acidic residues" evidence="2">
    <location>
        <begin position="1375"/>
        <end position="1387"/>
    </location>
</feature>
<evidence type="ECO:0000256" key="2">
    <source>
        <dbReference type="SAM" id="MobiDB-lite"/>
    </source>
</evidence>
<comment type="caution">
    <text evidence="3">The sequence shown here is derived from an EMBL/GenBank/DDBJ whole genome shotgun (WGS) entry which is preliminary data.</text>
</comment>
<feature type="region of interest" description="Disordered" evidence="2">
    <location>
        <begin position="1375"/>
        <end position="1407"/>
    </location>
</feature>
<sequence length="1407" mass="157008">MTDPALQQLLDGGLPIPERERFQPLRMGLLGIWEYDEQVFFFYGGKLILRGHNGSGKTKALEVTSPLLLDGILSARRMDPFGNAARSMRDNVLYRGHAQRISYVWTEYGRVTDSGEFEYLTVGIGVHALASGKQALRDKWFFTTSQRVAADFSLYDDDRRPRNRVQLEEVLGKEDVHERAKHYREALAARLFGFSSSRLLALVDLLLTLRRPKLSEDLTVAKLSQLLRNGLPPVSSLVLEDLAGKFDELAREREELQALVRNKGHVDTFLSSYGQLARRIVRSEAEGLVSTGTQRSVAHRTQRAKADELSGARDQVRQLGTERQRLQLHSNTLQTRVNELNNSPEMEQHGLINALQKQVTAAEELLRKANERHEEAVEGHDKAADEDEAEQGELEAALQQLNAAVQWADQCVAVSPLEVVHRDQREAVRRTPETARDILMGHVSSRTKILSQAAKLAEGVTEAHRKHDSAAELCSRLGERFDTAKQTCDGYEENLERSTRELCAFLVEWSEQCQQLQLTERQLEYLLAAVPVLGKDASRTLAELVAAEARHVEGALNATLAEQKASRKELQAKHRELTAERGSVAVEKDPPPPAPFIPRRMRKAELGDGAPLWKLLEFAPTVTDHQAARLEAALLGAGLLDAWVTSDGRALSRDTLETVLIALDEREVPARSVLDVIHPVDHPLVPSAVTRRILSSIALDDQDTTNPYPMCVGVDGTWRIGAVHGRTTGTAAAYIGATARAAERRRRMEALDLQLHALGASITELDAQITGTRGRLDQLDNECADTREKDRLVREAWRAFDGARALLGELEREMQQAQTDKHGLWEKCQDAERQLDDYARPRGVRPDHASILEEQQSLTRYTDSVTSLFHAAKEHLTRSKSAHRSGQRLIEVSAQLQKRAQELADAHTGLEDGREQLKVRTDLVGADVEKVLADLAVATKELSAAKDALEDNHSKSTQISEQVGTLIGAVDTATKECTALDKQHENAVKNYRRLGDYGYLELAGVNAAGIDDLTEVEAQARTAVSQLGDEPWNEAALNQARTDTDTQFRLLQSELDGPDWRPRATYDGTLFLVTLLHNGENRSVPEAQDIMANEIHTRRGYLSDEEHGLFTEVLLGRLGDHLRRRRARAKSLIEHMNTLLQQVPTSSGHLMKLIWEPDPNQDQDVLDALDSLDGQSSEHLSEDARERLIRFLVERVETARDNESGADWRTHLREALDYRAWSRIRIRHKAGPDQSWTNLTDQKQQRGSGGEQAVALQLPLFVAAAAHYQGAAATAPRPIYLDEAFAGIDTKMRGRCMGLLTQLDLDVVLASHDEWGFHQEVPKVATYQLFRHSGLPGVLTTPMLWDGTERHALSDPGLRENTSLDLGLDWDDEEDLLDEEFAEDEVTEADHGDDNVSDEDSADDEKG</sequence>
<dbReference type="RefSeq" id="WP_164259083.1">
    <property type="nucleotide sequence ID" value="NZ_JAAGMK010000725.1"/>
</dbReference>
<feature type="coiled-coil region" evidence="1">
    <location>
        <begin position="762"/>
        <end position="820"/>
    </location>
</feature>
<feature type="compositionally biased region" description="Acidic residues" evidence="2">
    <location>
        <begin position="384"/>
        <end position="393"/>
    </location>
</feature>
<evidence type="ECO:0000256" key="1">
    <source>
        <dbReference type="SAM" id="Coils"/>
    </source>
</evidence>
<dbReference type="NCBIfam" id="TIGR02680">
    <property type="entry name" value="TIGR02680 family protein"/>
    <property type="match status" value="1"/>
</dbReference>
<name>A0A6G3SWT4_STRAQ</name>
<feature type="compositionally biased region" description="Acidic residues" evidence="2">
    <location>
        <begin position="1395"/>
        <end position="1407"/>
    </location>
</feature>
<feature type="region of interest" description="Disordered" evidence="2">
    <location>
        <begin position="371"/>
        <end position="393"/>
    </location>
</feature>
<organism evidence="3">
    <name type="scientific">Streptomyces anulatus</name>
    <name type="common">Streptomyces chrysomallus</name>
    <dbReference type="NCBI Taxonomy" id="1892"/>
    <lineage>
        <taxon>Bacteria</taxon>
        <taxon>Bacillati</taxon>
        <taxon>Actinomycetota</taxon>
        <taxon>Actinomycetes</taxon>
        <taxon>Kitasatosporales</taxon>
        <taxon>Streptomycetaceae</taxon>
        <taxon>Streptomyces</taxon>
    </lineage>
</organism>
<keyword evidence="1" id="KW-0175">Coiled coil</keyword>
<dbReference type="EMBL" id="JAAGMK010000725">
    <property type="protein sequence ID" value="NEB87487.1"/>
    <property type="molecule type" value="Genomic_DNA"/>
</dbReference>
<dbReference type="SUPFAM" id="SSF52540">
    <property type="entry name" value="P-loop containing nucleoside triphosphate hydrolases"/>
    <property type="match status" value="1"/>
</dbReference>
<proteinExistence type="predicted"/>
<protein>
    <submittedName>
        <fullName evidence="3">TIGR02680 family protein</fullName>
    </submittedName>
</protein>
<evidence type="ECO:0000313" key="3">
    <source>
        <dbReference type="EMBL" id="NEB87487.1"/>
    </source>
</evidence>